<evidence type="ECO:0000313" key="4">
    <source>
        <dbReference type="Proteomes" id="UP001597183"/>
    </source>
</evidence>
<comment type="caution">
    <text evidence="3">The sequence shown here is derived from an EMBL/GenBank/DDBJ whole genome shotgun (WGS) entry which is preliminary data.</text>
</comment>
<accession>A0ABW4AGD6</accession>
<reference evidence="4" key="1">
    <citation type="journal article" date="2019" name="Int. J. Syst. Evol. Microbiol.">
        <title>The Global Catalogue of Microorganisms (GCM) 10K type strain sequencing project: providing services to taxonomists for standard genome sequencing and annotation.</title>
        <authorList>
            <consortium name="The Broad Institute Genomics Platform"/>
            <consortium name="The Broad Institute Genome Sequencing Center for Infectious Disease"/>
            <person name="Wu L."/>
            <person name="Ma J."/>
        </authorList>
    </citation>
    <scope>NUCLEOTIDE SEQUENCE [LARGE SCALE GENOMIC DNA]</scope>
    <source>
        <strain evidence="4">CCM 7526</strain>
    </source>
</reference>
<sequence length="188" mass="20329">MRIVMRCVAAVASVALAACAPGSGGDPSTEPSSSMSDADLLTLGRQIVQCMRDNGIPDVPEPFVEEHRLKLPEGEQEALEEKYGDEQFDNARTACQDLYDKVPQGALDRGPEEGADQGPGPEDVDALRTFAQCLRDNGVPEWPDPTSDGRFPLVGTPLEKENPKDSPRLKNALDTCRQHWSGPISIGE</sequence>
<evidence type="ECO:0008006" key="5">
    <source>
        <dbReference type="Google" id="ProtNLM"/>
    </source>
</evidence>
<keyword evidence="4" id="KW-1185">Reference proteome</keyword>
<evidence type="ECO:0000313" key="3">
    <source>
        <dbReference type="EMBL" id="MFD1369841.1"/>
    </source>
</evidence>
<feature type="chain" id="PRO_5046086928" description="Lipoprotein" evidence="2">
    <location>
        <begin position="18"/>
        <end position="188"/>
    </location>
</feature>
<name>A0ABW4AGD6_9ACTN</name>
<feature type="signal peptide" evidence="2">
    <location>
        <begin position="1"/>
        <end position="17"/>
    </location>
</feature>
<evidence type="ECO:0000256" key="1">
    <source>
        <dbReference type="SAM" id="MobiDB-lite"/>
    </source>
</evidence>
<protein>
    <recommendedName>
        <fullName evidence="5">Lipoprotein</fullName>
    </recommendedName>
</protein>
<keyword evidence="2" id="KW-0732">Signal</keyword>
<dbReference type="EMBL" id="JBHTMK010000040">
    <property type="protein sequence ID" value="MFD1369841.1"/>
    <property type="molecule type" value="Genomic_DNA"/>
</dbReference>
<dbReference type="PROSITE" id="PS51257">
    <property type="entry name" value="PROKAR_LIPOPROTEIN"/>
    <property type="match status" value="1"/>
</dbReference>
<proteinExistence type="predicted"/>
<dbReference type="Proteomes" id="UP001597183">
    <property type="component" value="Unassembled WGS sequence"/>
</dbReference>
<evidence type="ECO:0000256" key="2">
    <source>
        <dbReference type="SAM" id="SignalP"/>
    </source>
</evidence>
<organism evidence="3 4">
    <name type="scientific">Actinoplanes sichuanensis</name>
    <dbReference type="NCBI Taxonomy" id="512349"/>
    <lineage>
        <taxon>Bacteria</taxon>
        <taxon>Bacillati</taxon>
        <taxon>Actinomycetota</taxon>
        <taxon>Actinomycetes</taxon>
        <taxon>Micromonosporales</taxon>
        <taxon>Micromonosporaceae</taxon>
        <taxon>Actinoplanes</taxon>
    </lineage>
</organism>
<gene>
    <name evidence="3" type="ORF">ACFQ5G_31260</name>
</gene>
<feature type="region of interest" description="Disordered" evidence="1">
    <location>
        <begin position="103"/>
        <end position="124"/>
    </location>
</feature>
<feature type="compositionally biased region" description="Basic and acidic residues" evidence="1">
    <location>
        <begin position="158"/>
        <end position="168"/>
    </location>
</feature>
<feature type="region of interest" description="Disordered" evidence="1">
    <location>
        <begin position="136"/>
        <end position="170"/>
    </location>
</feature>
<dbReference type="RefSeq" id="WP_317792009.1">
    <property type="nucleotide sequence ID" value="NZ_AP028461.1"/>
</dbReference>